<dbReference type="InterPro" id="IPR006058">
    <property type="entry name" value="2Fe2S_fd_BS"/>
</dbReference>
<dbReference type="InterPro" id="IPR036010">
    <property type="entry name" value="2Fe-2S_ferredoxin-like_sf"/>
</dbReference>
<dbReference type="NCBIfam" id="NF007985">
    <property type="entry name" value="PRK10713.1"/>
    <property type="match status" value="1"/>
</dbReference>
<dbReference type="PROSITE" id="PS51085">
    <property type="entry name" value="2FE2S_FER_2"/>
    <property type="match status" value="1"/>
</dbReference>
<proteinExistence type="predicted"/>
<evidence type="ECO:0000313" key="2">
    <source>
        <dbReference type="EMBL" id="SDZ82288.1"/>
    </source>
</evidence>
<organism evidence="2 3">
    <name type="scientific">Lonsdalea quercina</name>
    <dbReference type="NCBI Taxonomy" id="71657"/>
    <lineage>
        <taxon>Bacteria</taxon>
        <taxon>Pseudomonadati</taxon>
        <taxon>Pseudomonadota</taxon>
        <taxon>Gammaproteobacteria</taxon>
        <taxon>Enterobacterales</taxon>
        <taxon>Pectobacteriaceae</taxon>
        <taxon>Lonsdalea</taxon>
    </lineage>
</organism>
<dbReference type="RefSeq" id="WP_074727754.1">
    <property type="nucleotide sequence ID" value="NZ_FNQS01000001.1"/>
</dbReference>
<dbReference type="Gene3D" id="3.10.20.30">
    <property type="match status" value="1"/>
</dbReference>
<dbReference type="EMBL" id="FNQS01000001">
    <property type="protein sequence ID" value="SDZ82288.1"/>
    <property type="molecule type" value="Genomic_DNA"/>
</dbReference>
<reference evidence="2 3" key="1">
    <citation type="submission" date="2016-10" db="EMBL/GenBank/DDBJ databases">
        <authorList>
            <person name="de Groot N.N."/>
        </authorList>
    </citation>
    <scope>NUCLEOTIDE SEQUENCE [LARGE SCALE GENOMIC DNA]</scope>
    <source>
        <strain evidence="2 3">ATCC 29281</strain>
    </source>
</reference>
<gene>
    <name evidence="2" type="ORF">SAMN02982996_00344</name>
</gene>
<keyword evidence="3" id="KW-1185">Reference proteome</keyword>
<evidence type="ECO:0000259" key="1">
    <source>
        <dbReference type="PROSITE" id="PS51085"/>
    </source>
</evidence>
<dbReference type="SUPFAM" id="SSF54292">
    <property type="entry name" value="2Fe-2S ferredoxin-like"/>
    <property type="match status" value="1"/>
</dbReference>
<evidence type="ECO:0000313" key="3">
    <source>
        <dbReference type="Proteomes" id="UP000187280"/>
    </source>
</evidence>
<dbReference type="GeneID" id="97763286"/>
<feature type="domain" description="2Fe-2S ferredoxin-type" evidence="1">
    <location>
        <begin position="4"/>
        <end position="87"/>
    </location>
</feature>
<sequence>MSTPTITLRTSGAQFEYSEEEDGTLLEALETQRVNVEFHCRSGYCGACRMRLLKGEVIYAQTPLAFFLPGEILPCCCKPLSDVELDI</sequence>
<accession>A0A1H3W7N6</accession>
<protein>
    <submittedName>
        <fullName evidence="2">Ferredoxin</fullName>
    </submittedName>
</protein>
<dbReference type="GO" id="GO:0051537">
    <property type="term" value="F:2 iron, 2 sulfur cluster binding"/>
    <property type="evidence" value="ECO:0007669"/>
    <property type="project" value="InterPro"/>
</dbReference>
<dbReference type="InterPro" id="IPR001041">
    <property type="entry name" value="2Fe-2S_ferredoxin-type"/>
</dbReference>
<dbReference type="STRING" id="71657.SAMN02982996_00344"/>
<dbReference type="CDD" id="cd00207">
    <property type="entry name" value="fer2"/>
    <property type="match status" value="1"/>
</dbReference>
<dbReference type="Pfam" id="PF00111">
    <property type="entry name" value="Fer2"/>
    <property type="match status" value="1"/>
</dbReference>
<name>A0A1H3W7N6_9GAMM</name>
<dbReference type="PROSITE" id="PS00197">
    <property type="entry name" value="2FE2S_FER_1"/>
    <property type="match status" value="1"/>
</dbReference>
<dbReference type="AlphaFoldDB" id="A0A1H3W7N6"/>
<dbReference type="eggNOG" id="COG1018">
    <property type="taxonomic scope" value="Bacteria"/>
</dbReference>
<dbReference type="InterPro" id="IPR012675">
    <property type="entry name" value="Beta-grasp_dom_sf"/>
</dbReference>
<dbReference type="Proteomes" id="UP000187280">
    <property type="component" value="Unassembled WGS sequence"/>
</dbReference>